<evidence type="ECO:0000256" key="2">
    <source>
        <dbReference type="SAM" id="MobiDB-lite"/>
    </source>
</evidence>
<evidence type="ECO:0000313" key="3">
    <source>
        <dbReference type="EMBL" id="KAG5260633.1"/>
    </source>
</evidence>
<keyword evidence="1" id="KW-0175">Coiled coil</keyword>
<dbReference type="PANTHER" id="PTHR47899">
    <property type="entry name" value="COILED-COIL DOMAIN-CONTAINING PROTEIN 171"/>
    <property type="match status" value="1"/>
</dbReference>
<proteinExistence type="predicted"/>
<feature type="compositionally biased region" description="Basic residues" evidence="2">
    <location>
        <begin position="975"/>
        <end position="984"/>
    </location>
</feature>
<feature type="region of interest" description="Disordered" evidence="2">
    <location>
        <begin position="937"/>
        <end position="984"/>
    </location>
</feature>
<organism evidence="3 4">
    <name type="scientific">Alosa alosa</name>
    <name type="common">allis shad</name>
    <dbReference type="NCBI Taxonomy" id="278164"/>
    <lineage>
        <taxon>Eukaryota</taxon>
        <taxon>Metazoa</taxon>
        <taxon>Chordata</taxon>
        <taxon>Craniata</taxon>
        <taxon>Vertebrata</taxon>
        <taxon>Euteleostomi</taxon>
        <taxon>Actinopterygii</taxon>
        <taxon>Neopterygii</taxon>
        <taxon>Teleostei</taxon>
        <taxon>Clupei</taxon>
        <taxon>Clupeiformes</taxon>
        <taxon>Clupeoidei</taxon>
        <taxon>Clupeidae</taxon>
        <taxon>Alosa</taxon>
    </lineage>
</organism>
<evidence type="ECO:0008006" key="5">
    <source>
        <dbReference type="Google" id="ProtNLM"/>
    </source>
</evidence>
<feature type="coiled-coil region" evidence="1">
    <location>
        <begin position="683"/>
        <end position="754"/>
    </location>
</feature>
<dbReference type="PANTHER" id="PTHR47899:SF1">
    <property type="entry name" value="COILED-COIL DOMAIN-CONTAINING PROTEIN 171"/>
    <property type="match status" value="1"/>
</dbReference>
<accession>A0AAV6FD63</accession>
<name>A0AAV6FD63_9TELE</name>
<dbReference type="EMBL" id="JADWDJ010000024">
    <property type="protein sequence ID" value="KAG5260633.1"/>
    <property type="molecule type" value="Genomic_DNA"/>
</dbReference>
<keyword evidence="4" id="KW-1185">Reference proteome</keyword>
<protein>
    <recommendedName>
        <fullName evidence="5">Coiled-coil domain-containing protein 171</fullName>
    </recommendedName>
</protein>
<feature type="region of interest" description="Disordered" evidence="2">
    <location>
        <begin position="1"/>
        <end position="29"/>
    </location>
</feature>
<reference evidence="3" key="1">
    <citation type="submission" date="2020-10" db="EMBL/GenBank/DDBJ databases">
        <title>Chromosome-scale genome assembly of the Allis shad, Alosa alosa.</title>
        <authorList>
            <person name="Margot Z."/>
            <person name="Christophe K."/>
            <person name="Cabau C."/>
            <person name="Louis A."/>
            <person name="Berthelot C."/>
            <person name="Parey E."/>
            <person name="Roest Crollius H."/>
            <person name="Montfort J."/>
            <person name="Robinson-Rechavi M."/>
            <person name="Bucao C."/>
            <person name="Bouchez O."/>
            <person name="Gislard M."/>
            <person name="Lluch J."/>
            <person name="Milhes M."/>
            <person name="Lampietro C."/>
            <person name="Lopez Roques C."/>
            <person name="Donnadieu C."/>
            <person name="Braasch I."/>
            <person name="Desvignes T."/>
            <person name="Postlethwait J."/>
            <person name="Bobe J."/>
            <person name="Guiguen Y."/>
        </authorList>
    </citation>
    <scope>NUCLEOTIDE SEQUENCE</scope>
    <source>
        <strain evidence="3">M-15738</strain>
        <tissue evidence="3">Blood</tissue>
    </source>
</reference>
<dbReference type="AlphaFoldDB" id="A0AAV6FD63"/>
<dbReference type="InterPro" id="IPR038820">
    <property type="entry name" value="CCDC171"/>
</dbReference>
<sequence length="984" mass="110989">MRSRVSESVNRRGLRQQASELSHCVEREQKHRKQLEMKLKMAEAALQAERSVQQEMTLGLQVLREKLKEAESAQTRESQRANDMHVRLVQVEKEHVSTTTELRTLLKEEKATSDRLRETIQEQQGTHTHTQEQLNAAVQRQKCLEEVYDGVLTELVQLLQEHSQQGETNTHTTEDGKPSPSVLVDALRRTLSQYQHSLEMAQSQMQQTEERNKMLSQDISHKDEVSNTMKKASQEHAARVSELTDEVQRLRSNCTDAAAAADRAQSQLQELKQHCADMQAHVHTLREQFQREEQEKLAFLHSLYQRLVAGCVLIQSPHGLLSSFSWAELCAVLQDQTDVLLTDLHAAKEQAECERKARSLRELHEAHGGAVEGLTVQLRLREQSWLAQKEELLRQQSSLTDELHLRTQELRHEVDASKERMCAVEREKASAATRAADLRERLRASDGLSSALLRGAALLSGCLCPLLRRVRDLARQKRVLTARLDAHTKLEREVQAILRALSSTGQEEKTHTQTCKPTPEAEARAQRRGVWGFRCAVIGVLAAQRFRALGRSSRVCFVADNPYGEGAVRVSVCEPEGRRKRKDGERGTEEWTWTQSSALKTLILTGTEDCTDMGSKFSRLLERLAADSDGCYGCYTERGSLSRQLAQGLYRLRKTQPISANQYNSKTVVSSLQQHILGFTQRLHAAEVERRNMRMELTQLRRQPLIPPPQDPKHTACVPAAHLEELLCELSAALQREQQAQELLHQQAQQLQELGLSMELHAGDQQEKDRTLTMAVKSLSECKAELHRKDQSLRQLGKHLSQARQDKQELQQSICTAENALRMAVKTKDSLASYMKSVESTLKEVKERIVLHSPTLSPRDIIWHVPNMHLEMPGPERLMGGPEVATCQGVVSSFAEVYQLLCSKLVCVERELKSRHSHISALKEELHNACLREKSPVTAVPDPPVVASGPPEEAGHYGPLPVKATSTSQKSTARPGKKLSKKHL</sequence>
<feature type="coiled-coil region" evidence="1">
    <location>
        <begin position="184"/>
        <end position="295"/>
    </location>
</feature>
<dbReference type="Proteomes" id="UP000823561">
    <property type="component" value="Chromosome 24"/>
</dbReference>
<comment type="caution">
    <text evidence="3">The sequence shown here is derived from an EMBL/GenBank/DDBJ whole genome shotgun (WGS) entry which is preliminary data.</text>
</comment>
<gene>
    <name evidence="3" type="ORF">AALO_G00294700</name>
</gene>
<evidence type="ECO:0000313" key="4">
    <source>
        <dbReference type="Proteomes" id="UP000823561"/>
    </source>
</evidence>
<evidence type="ECO:0000256" key="1">
    <source>
        <dbReference type="SAM" id="Coils"/>
    </source>
</evidence>